<evidence type="ECO:0000256" key="1">
    <source>
        <dbReference type="SAM" id="MobiDB-lite"/>
    </source>
</evidence>
<dbReference type="PANTHER" id="PTHR31010">
    <property type="entry name" value="RAN-SPECIFIC GTPASE-ACTIVATING PROTEIN 30-RELATED"/>
    <property type="match status" value="1"/>
</dbReference>
<sequence>MDQLLSKAGSTLVTFAVRSGVQVASTYVIKSVSTLMDHVPEQQKKKLDRKRNQLESKVETVTYSIEVLRLMAAKGNSNLSYVLKLADYLKEDIDNFSKDIEILTADLKKKKISSELLKIIEKTIDDLVEKIDNIIPILNLVLTTYGTSTVNNFQDYVSPGRLLNSTVLVNQSNEEFVKHKSGQEINVGPEFSLTFYNIYYNHTAASNGEHQITWREKYARCKFQVVRVPNNEVEYCYKLKILEDFDDERYHEEDEKPERKSYDIRQISKLFFSASGRLLKLEDRSSPVLVLKTMKTTSEELDSETLNGAEEKPHDDGGVEWIAVGDYEMGTTESDSDDDDEEEDEHDEEKSFTEAKQEIEAKATDKAKPNNKIGNSSPLSLLEYLIRLCTLQANDQMPLLEVKDERLRLYLADENQMNKTPNKVASLNKKMESLKI</sequence>
<dbReference type="OrthoDB" id="512915at2759"/>
<dbReference type="GO" id="GO:0005634">
    <property type="term" value="C:nucleus"/>
    <property type="evidence" value="ECO:0007669"/>
    <property type="project" value="EnsemblFungi"/>
</dbReference>
<keyword evidence="3" id="KW-1185">Reference proteome</keyword>
<dbReference type="Pfam" id="PF05508">
    <property type="entry name" value="Ran-binding"/>
    <property type="match status" value="1"/>
</dbReference>
<dbReference type="RefSeq" id="XP_019017537.1">
    <property type="nucleotide sequence ID" value="XM_019161159.1"/>
</dbReference>
<reference evidence="2 3" key="1">
    <citation type="journal article" date="2016" name="Proc. Natl. Acad. Sci. U.S.A.">
        <title>Comparative genomics of biotechnologically important yeasts.</title>
        <authorList>
            <person name="Riley R."/>
            <person name="Haridas S."/>
            <person name="Wolfe K.H."/>
            <person name="Lopes M.R."/>
            <person name="Hittinger C.T."/>
            <person name="Goeker M."/>
            <person name="Salamov A.A."/>
            <person name="Wisecaver J.H."/>
            <person name="Long T.M."/>
            <person name="Calvey C.H."/>
            <person name="Aerts A.L."/>
            <person name="Barry K.W."/>
            <person name="Choi C."/>
            <person name="Clum A."/>
            <person name="Coughlan A.Y."/>
            <person name="Deshpande S."/>
            <person name="Douglass A.P."/>
            <person name="Hanson S.J."/>
            <person name="Klenk H.-P."/>
            <person name="LaButti K.M."/>
            <person name="Lapidus A."/>
            <person name="Lindquist E.A."/>
            <person name="Lipzen A.M."/>
            <person name="Meier-Kolthoff J.P."/>
            <person name="Ohm R.A."/>
            <person name="Otillar R.P."/>
            <person name="Pangilinan J.L."/>
            <person name="Peng Y."/>
            <person name="Rokas A."/>
            <person name="Rosa C.A."/>
            <person name="Scheuner C."/>
            <person name="Sibirny A.A."/>
            <person name="Slot J.C."/>
            <person name="Stielow J.B."/>
            <person name="Sun H."/>
            <person name="Kurtzman C.P."/>
            <person name="Blackwell M."/>
            <person name="Grigoriev I.V."/>
            <person name="Jeffries T.W."/>
        </authorList>
    </citation>
    <scope>NUCLEOTIDE SEQUENCE [LARGE SCALE GENOMIC DNA]</scope>
    <source>
        <strain evidence="2 3">NRRL Y-2026</strain>
    </source>
</reference>
<dbReference type="GeneID" id="30177846"/>
<feature type="compositionally biased region" description="Acidic residues" evidence="1">
    <location>
        <begin position="334"/>
        <end position="347"/>
    </location>
</feature>
<evidence type="ECO:0000313" key="2">
    <source>
        <dbReference type="EMBL" id="ODQ46424.1"/>
    </source>
</evidence>
<protein>
    <recommendedName>
        <fullName evidence="4">Ran-specific GTPase-activating protein 30</fullName>
    </recommendedName>
</protein>
<dbReference type="GO" id="GO:0030695">
    <property type="term" value="F:GTPase regulator activity"/>
    <property type="evidence" value="ECO:0007669"/>
    <property type="project" value="EnsemblFungi"/>
</dbReference>
<dbReference type="AlphaFoldDB" id="A0A1E3NJV5"/>
<dbReference type="InterPro" id="IPR008812">
    <property type="entry name" value="Ran_GTP-bd-rel"/>
</dbReference>
<name>A0A1E3NJV5_9ASCO</name>
<organism evidence="2 3">
    <name type="scientific">Pichia membranifaciens NRRL Y-2026</name>
    <dbReference type="NCBI Taxonomy" id="763406"/>
    <lineage>
        <taxon>Eukaryota</taxon>
        <taxon>Fungi</taxon>
        <taxon>Dikarya</taxon>
        <taxon>Ascomycota</taxon>
        <taxon>Saccharomycotina</taxon>
        <taxon>Pichiomycetes</taxon>
        <taxon>Pichiales</taxon>
        <taxon>Pichiaceae</taxon>
        <taxon>Pichia</taxon>
    </lineage>
</organism>
<evidence type="ECO:0008006" key="4">
    <source>
        <dbReference type="Google" id="ProtNLM"/>
    </source>
</evidence>
<dbReference type="EMBL" id="KV454003">
    <property type="protein sequence ID" value="ODQ46424.1"/>
    <property type="molecule type" value="Genomic_DNA"/>
</dbReference>
<proteinExistence type="predicted"/>
<feature type="region of interest" description="Disordered" evidence="1">
    <location>
        <begin position="299"/>
        <end position="355"/>
    </location>
</feature>
<dbReference type="PANTHER" id="PTHR31010:SF2">
    <property type="entry name" value="RAN-SPECIFIC GTPASE-ACTIVATING PROTEIN 30"/>
    <property type="match status" value="1"/>
</dbReference>
<dbReference type="GO" id="GO:0005737">
    <property type="term" value="C:cytoplasm"/>
    <property type="evidence" value="ECO:0007669"/>
    <property type="project" value="EnsemblFungi"/>
</dbReference>
<accession>A0A1E3NJV5</accession>
<gene>
    <name evidence="2" type="ORF">PICMEDRAFT_16309</name>
</gene>
<evidence type="ECO:0000313" key="3">
    <source>
        <dbReference type="Proteomes" id="UP000094455"/>
    </source>
</evidence>
<dbReference type="Proteomes" id="UP000094455">
    <property type="component" value="Unassembled WGS sequence"/>
</dbReference>